<dbReference type="Gene3D" id="1.20.144.10">
    <property type="entry name" value="Phosphatidic acid phosphatase type 2/haloperoxidase"/>
    <property type="match status" value="1"/>
</dbReference>
<feature type="transmembrane region" description="Helical" evidence="1">
    <location>
        <begin position="135"/>
        <end position="153"/>
    </location>
</feature>
<keyword evidence="1" id="KW-0812">Transmembrane</keyword>
<sequence length="713" mass="79476">MVGTGVYITWVTSALLGGILLMPLFKPLGKKVTLAGFVDMFRRYWLHIALVFSIYLWKDLLDGLDRILMANTHLDATPFIYAIEGDMVLWVQQFFLNDALTFLLTHYYVAGYMLVTYTASLYFVYFDDRWMADRVLLAMFFVYALAVPFYLFFNVRVTGDHIPEMATLAYSLTPEIQTWFTRIDPFTNGMPSLHIGLPFAVWLGLHRWDHDQRWKRYRIFLGWFILLTGFAIIYLGIHWIVDIIGGIAVAAVAVHLADRSQGWVWYRLDERTFNARLAWLLADLNNPKRVVVGWIARLVSWLKTPSTAQTGTALMLLVAATGGVLLYDAAHQHFPAEGVTHPGAAAGADGWLVALDADEEGDLSAVIIEVETGGSLVTSLGLNEDGNQSEWGVNYAPTEVLISENHAVIWQGYRIIPLRFDDLPNGGAGYGLLTGPLYSDVALLDSDDERALLFSIDNGTVIDLQSAELNERFDEISDDDVIMIDGGGVSLAWVTESSPMTAKIITLDGVQSTRSVEVNATVDAAKDEQVLALTGTAVDYGNATITEVALDENYLVAQVNLSAVDRLVLVNLETGEQRILGDPLFPVASPSAGHGHVAWQHMWGLNSLDPSEAELDWDVSYHVIGENQTYPLHTEDQVNQTTPQVMEGHIAWLQEVGEGEPDELRIYTIEEVFEPYSSRTLQVATLLIIPLLVILLLQRQRENGHTQDHSEEE</sequence>
<name>A0A075GG39_9EURY</name>
<feature type="transmembrane region" description="Helical" evidence="1">
    <location>
        <begin position="220"/>
        <end position="241"/>
    </location>
</feature>
<dbReference type="GO" id="GO:0016020">
    <property type="term" value="C:membrane"/>
    <property type="evidence" value="ECO:0007669"/>
    <property type="project" value="UniProtKB-SubCell"/>
</dbReference>
<keyword evidence="1" id="KW-1133">Transmembrane helix</keyword>
<evidence type="ECO:0000256" key="1">
    <source>
        <dbReference type="SAM" id="Phobius"/>
    </source>
</evidence>
<feature type="domain" description="Inositolphosphotransferase Aur1/Ipt1" evidence="2">
    <location>
        <begin position="86"/>
        <end position="254"/>
    </location>
</feature>
<dbReference type="Pfam" id="PF14378">
    <property type="entry name" value="PAP2_3"/>
    <property type="match status" value="1"/>
</dbReference>
<evidence type="ECO:0000259" key="2">
    <source>
        <dbReference type="Pfam" id="PF14378"/>
    </source>
</evidence>
<feature type="transmembrane region" description="Helical" evidence="1">
    <location>
        <begin position="6"/>
        <end position="24"/>
    </location>
</feature>
<proteinExistence type="predicted"/>
<dbReference type="InterPro" id="IPR026841">
    <property type="entry name" value="Aur1/Ipt1"/>
</dbReference>
<dbReference type="AlphaFoldDB" id="A0A075GG39"/>
<accession>A0A075GG39</accession>
<evidence type="ECO:0000313" key="3">
    <source>
        <dbReference type="EMBL" id="AIF02986.1"/>
    </source>
</evidence>
<organism evidence="3">
    <name type="scientific">uncultured marine group II/III euryarchaeote KM3_15_H06</name>
    <dbReference type="NCBI Taxonomy" id="1457911"/>
    <lineage>
        <taxon>Archaea</taxon>
        <taxon>Methanobacteriati</taxon>
        <taxon>Methanobacteriota</taxon>
        <taxon>environmental samples</taxon>
    </lineage>
</organism>
<feature type="transmembrane region" description="Helical" evidence="1">
    <location>
        <begin position="44"/>
        <end position="61"/>
    </location>
</feature>
<dbReference type="EMBL" id="KF900666">
    <property type="protein sequence ID" value="AIF02986.1"/>
    <property type="molecule type" value="Genomic_DNA"/>
</dbReference>
<feature type="transmembrane region" description="Helical" evidence="1">
    <location>
        <begin position="680"/>
        <end position="697"/>
    </location>
</feature>
<feature type="transmembrane region" description="Helical" evidence="1">
    <location>
        <begin position="107"/>
        <end position="126"/>
    </location>
</feature>
<keyword evidence="1" id="KW-0472">Membrane</keyword>
<reference evidence="3" key="1">
    <citation type="journal article" date="2014" name="Genome Biol. Evol.">
        <title>Pangenome evidence for extensive interdomain horizontal transfer affecting lineage core and shell genes in uncultured planktonic thaumarchaeota and euryarchaeota.</title>
        <authorList>
            <person name="Deschamps P."/>
            <person name="Zivanovic Y."/>
            <person name="Moreira D."/>
            <person name="Rodriguez-Valera F."/>
            <person name="Lopez-Garcia P."/>
        </authorList>
    </citation>
    <scope>NUCLEOTIDE SEQUENCE</scope>
</reference>
<protein>
    <recommendedName>
        <fullName evidence="2">Inositolphosphotransferase Aur1/Ipt1 domain-containing protein</fullName>
    </recommendedName>
</protein>